<dbReference type="PANTHER" id="PTHR43252">
    <property type="entry name" value="TRANSCRIPTIONAL REGULATOR YQJI"/>
    <property type="match status" value="1"/>
</dbReference>
<dbReference type="InterPro" id="IPR036390">
    <property type="entry name" value="WH_DNA-bd_sf"/>
</dbReference>
<organism evidence="3 4">
    <name type="scientific">Bacillus zhangzhouensis</name>
    <dbReference type="NCBI Taxonomy" id="1178540"/>
    <lineage>
        <taxon>Bacteria</taxon>
        <taxon>Bacillati</taxon>
        <taxon>Bacillota</taxon>
        <taxon>Bacilli</taxon>
        <taxon>Bacillales</taxon>
        <taxon>Bacillaceae</taxon>
        <taxon>Bacillus</taxon>
    </lineage>
</organism>
<dbReference type="Gene3D" id="1.10.10.10">
    <property type="entry name" value="Winged helix-like DNA-binding domain superfamily/Winged helix DNA-binding domain"/>
    <property type="match status" value="1"/>
</dbReference>
<dbReference type="AlphaFoldDB" id="A0A081LG34"/>
<dbReference type="Pfam" id="PF03551">
    <property type="entry name" value="PadR"/>
    <property type="match status" value="1"/>
</dbReference>
<feature type="domain" description="Transcription regulator PadR C-terminal" evidence="2">
    <location>
        <begin position="102"/>
        <end position="173"/>
    </location>
</feature>
<dbReference type="PANTHER" id="PTHR43252:SF2">
    <property type="entry name" value="TRANSCRIPTION REGULATOR, PADR-LIKE FAMILY"/>
    <property type="match status" value="1"/>
</dbReference>
<dbReference type="RefSeq" id="WP_034316998.1">
    <property type="nucleotide sequence ID" value="NZ_JOTP01000001.1"/>
</dbReference>
<proteinExistence type="predicted"/>
<dbReference type="EMBL" id="JOTP01000001">
    <property type="protein sequence ID" value="KEP28210.1"/>
    <property type="molecule type" value="Genomic_DNA"/>
</dbReference>
<feature type="domain" description="Transcription regulator PadR N-terminal" evidence="1">
    <location>
        <begin position="6"/>
        <end position="78"/>
    </location>
</feature>
<evidence type="ECO:0000313" key="4">
    <source>
        <dbReference type="Proteomes" id="UP000028091"/>
    </source>
</evidence>
<keyword evidence="4" id="KW-1185">Reference proteome</keyword>
<evidence type="ECO:0000259" key="2">
    <source>
        <dbReference type="Pfam" id="PF10400"/>
    </source>
</evidence>
<dbReference type="SUPFAM" id="SSF46785">
    <property type="entry name" value="Winged helix' DNA-binding domain"/>
    <property type="match status" value="1"/>
</dbReference>
<dbReference type="OrthoDB" id="9808762at2"/>
<dbReference type="InterPro" id="IPR005149">
    <property type="entry name" value="Tscrpt_reg_PadR_N"/>
</dbReference>
<dbReference type="InterPro" id="IPR018309">
    <property type="entry name" value="Tscrpt_reg_PadR_C"/>
</dbReference>
<dbReference type="InterPro" id="IPR036388">
    <property type="entry name" value="WH-like_DNA-bd_sf"/>
</dbReference>
<accession>A0A081LG34</accession>
<evidence type="ECO:0000259" key="1">
    <source>
        <dbReference type="Pfam" id="PF03551"/>
    </source>
</evidence>
<sequence>MTDLYILGLISMKPMSGYDVEQNLKNTMVDRWGGILVGSIYYALNKLEKGNYIKVCETRTVGKKSTKIYQITEIGKKRKKECVMKCLVESQNTYPTQLFAGLMFADEIEKQEAVKSLNIQIEAQKRHLAEIKKGEEEKEKQMNLSPLTRLTFDYIYEMEEMKMKYLYEAIHLMKTGELTDE</sequence>
<gene>
    <name evidence="3" type="ORF">BA70_01065</name>
</gene>
<dbReference type="Proteomes" id="UP000028091">
    <property type="component" value="Unassembled WGS sequence"/>
</dbReference>
<dbReference type="Pfam" id="PF10400">
    <property type="entry name" value="Vir_act_alpha_C"/>
    <property type="match status" value="1"/>
</dbReference>
<dbReference type="eggNOG" id="COG1695">
    <property type="taxonomic scope" value="Bacteria"/>
</dbReference>
<comment type="caution">
    <text evidence="3">The sequence shown here is derived from an EMBL/GenBank/DDBJ whole genome shotgun (WGS) entry which is preliminary data.</text>
</comment>
<name>A0A081LG34_9BACI</name>
<evidence type="ECO:0008006" key="5">
    <source>
        <dbReference type="Google" id="ProtNLM"/>
    </source>
</evidence>
<evidence type="ECO:0000313" key="3">
    <source>
        <dbReference type="EMBL" id="KEP28210.1"/>
    </source>
</evidence>
<reference evidence="3 4" key="1">
    <citation type="submission" date="2012-09" db="EMBL/GenBank/DDBJ databases">
        <title>Genome Sequence of Bacillus sp. DW5-4.</title>
        <authorList>
            <person name="Lai Q."/>
            <person name="Liu Y."/>
            <person name="Shao Z."/>
        </authorList>
    </citation>
    <scope>NUCLEOTIDE SEQUENCE [LARGE SCALE GENOMIC DNA]</scope>
    <source>
        <strain evidence="3 4">DW5-4</strain>
    </source>
</reference>
<protein>
    <recommendedName>
        <fullName evidence="5">PadR family transcriptional regulator</fullName>
    </recommendedName>
</protein>